<dbReference type="Pfam" id="PF09339">
    <property type="entry name" value="HTH_IclR"/>
    <property type="match status" value="1"/>
</dbReference>
<dbReference type="InterPro" id="IPR036390">
    <property type="entry name" value="WH_DNA-bd_sf"/>
</dbReference>
<reference evidence="6" key="1">
    <citation type="submission" date="2021-05" db="EMBL/GenBank/DDBJ databases">
        <title>Novel Bacillus species.</title>
        <authorList>
            <person name="Liu G."/>
        </authorList>
    </citation>
    <scope>NUCLEOTIDE SEQUENCE</scope>
    <source>
        <strain evidence="6 8">FJAT-50051</strain>
    </source>
</reference>
<dbReference type="GO" id="GO:0003700">
    <property type="term" value="F:DNA-binding transcription factor activity"/>
    <property type="evidence" value="ECO:0007669"/>
    <property type="project" value="TreeGrafter"/>
</dbReference>
<keyword evidence="3" id="KW-0804">Transcription</keyword>
<evidence type="ECO:0000256" key="2">
    <source>
        <dbReference type="ARBA" id="ARBA00023125"/>
    </source>
</evidence>
<protein>
    <submittedName>
        <fullName evidence="6">IclR family transcriptional regulator</fullName>
    </submittedName>
</protein>
<comment type="caution">
    <text evidence="6">The sequence shown here is derived from an EMBL/GenBank/DDBJ whole genome shotgun (WGS) entry which is preliminary data.</text>
</comment>
<dbReference type="PROSITE" id="PS51077">
    <property type="entry name" value="HTH_ICLR"/>
    <property type="match status" value="1"/>
</dbReference>
<feature type="domain" description="HTH iclR-type" evidence="4">
    <location>
        <begin position="12"/>
        <end position="75"/>
    </location>
</feature>
<dbReference type="SUPFAM" id="SSF46785">
    <property type="entry name" value="Winged helix' DNA-binding domain"/>
    <property type="match status" value="1"/>
</dbReference>
<dbReference type="PROSITE" id="PS51078">
    <property type="entry name" value="ICLR_ED"/>
    <property type="match status" value="1"/>
</dbReference>
<dbReference type="InterPro" id="IPR036388">
    <property type="entry name" value="WH-like_DNA-bd_sf"/>
</dbReference>
<keyword evidence="8" id="KW-1185">Reference proteome</keyword>
<evidence type="ECO:0000259" key="4">
    <source>
        <dbReference type="PROSITE" id="PS51077"/>
    </source>
</evidence>
<dbReference type="InterPro" id="IPR014757">
    <property type="entry name" value="Tscrpt_reg_IclR_C"/>
</dbReference>
<gene>
    <name evidence="7" type="ORF">KHB02_004250</name>
    <name evidence="6" type="ORF">KHB02_00720</name>
</gene>
<organism evidence="6">
    <name type="scientific">Neobacillus citreus</name>
    <dbReference type="NCBI Taxonomy" id="2833578"/>
    <lineage>
        <taxon>Bacteria</taxon>
        <taxon>Bacillati</taxon>
        <taxon>Bacillota</taxon>
        <taxon>Bacilli</taxon>
        <taxon>Bacillales</taxon>
        <taxon>Bacillaceae</taxon>
        <taxon>Neobacillus</taxon>
    </lineage>
</organism>
<keyword evidence="1" id="KW-0805">Transcription regulation</keyword>
<dbReference type="EMBL" id="JAGYPE020000004">
    <property type="protein sequence ID" value="MCH6264735.1"/>
    <property type="molecule type" value="Genomic_DNA"/>
</dbReference>
<dbReference type="InterPro" id="IPR005471">
    <property type="entry name" value="Tscrpt_reg_IclR_N"/>
</dbReference>
<dbReference type="Gene3D" id="3.30.450.40">
    <property type="match status" value="1"/>
</dbReference>
<evidence type="ECO:0000313" key="6">
    <source>
        <dbReference type="EMBL" id="MBS4179899.1"/>
    </source>
</evidence>
<dbReference type="Gene3D" id="1.10.10.10">
    <property type="entry name" value="Winged helix-like DNA-binding domain superfamily/Winged helix DNA-binding domain"/>
    <property type="match status" value="1"/>
</dbReference>
<evidence type="ECO:0000256" key="3">
    <source>
        <dbReference type="ARBA" id="ARBA00023163"/>
    </source>
</evidence>
<dbReference type="Pfam" id="PF01614">
    <property type="entry name" value="IclR_C"/>
    <property type="match status" value="1"/>
</dbReference>
<feature type="domain" description="IclR-ED" evidence="5">
    <location>
        <begin position="76"/>
        <end position="257"/>
    </location>
</feature>
<dbReference type="GO" id="GO:0045892">
    <property type="term" value="P:negative regulation of DNA-templated transcription"/>
    <property type="evidence" value="ECO:0007669"/>
    <property type="project" value="TreeGrafter"/>
</dbReference>
<evidence type="ECO:0000313" key="8">
    <source>
        <dbReference type="Proteomes" id="UP000677265"/>
    </source>
</evidence>
<dbReference type="PANTHER" id="PTHR30136:SF7">
    <property type="entry name" value="HTH-TYPE TRANSCRIPTIONAL REGULATOR KDGR-RELATED"/>
    <property type="match status" value="1"/>
</dbReference>
<accession>A0A942STN2</accession>
<dbReference type="EMBL" id="JAGYPE010000001">
    <property type="protein sequence ID" value="MBS4179899.1"/>
    <property type="molecule type" value="Genomic_DNA"/>
</dbReference>
<dbReference type="SMART" id="SM00346">
    <property type="entry name" value="HTH_ICLR"/>
    <property type="match status" value="1"/>
</dbReference>
<keyword evidence="2" id="KW-0238">DNA-binding</keyword>
<dbReference type="InterPro" id="IPR029016">
    <property type="entry name" value="GAF-like_dom_sf"/>
</dbReference>
<proteinExistence type="predicted"/>
<name>A0A942STN2_9BACI</name>
<evidence type="ECO:0000256" key="1">
    <source>
        <dbReference type="ARBA" id="ARBA00023015"/>
    </source>
</evidence>
<evidence type="ECO:0000259" key="5">
    <source>
        <dbReference type="PROSITE" id="PS51078"/>
    </source>
</evidence>
<dbReference type="AlphaFoldDB" id="A0A942STN2"/>
<sequence>MRTDDVEHKYSAPAVVYAFDILTFLGKPKNKKSTLTEISNGTGLNRSTCYRILQTLVTLKILLYNEETKKFSLGPYLIVLGNRASELIDYMAIAKDYMEKISELTESTCGLIQRIGDEWVYIEKTNPKSPFSLSINVGQRFPLNAGASGKLFLSYMPENERNEILDRIGLKKYTDNTTSEREKYIGELSTIRNQGYAVSINEHFEGITGLSFPIENKLGELEFVITVFIISNFKKVENFDQLAHEINKIIKDLSSFF</sequence>
<dbReference type="PANTHER" id="PTHR30136">
    <property type="entry name" value="HELIX-TURN-HELIX TRANSCRIPTIONAL REGULATOR, ICLR FAMILY"/>
    <property type="match status" value="1"/>
</dbReference>
<dbReference type="Proteomes" id="UP000677265">
    <property type="component" value="Unassembled WGS sequence"/>
</dbReference>
<dbReference type="GO" id="GO:0003677">
    <property type="term" value="F:DNA binding"/>
    <property type="evidence" value="ECO:0007669"/>
    <property type="project" value="UniProtKB-KW"/>
</dbReference>
<dbReference type="InterPro" id="IPR050707">
    <property type="entry name" value="HTH_MetabolicPath_Reg"/>
</dbReference>
<evidence type="ECO:0000313" key="7">
    <source>
        <dbReference type="EMBL" id="MCH6264735.1"/>
    </source>
</evidence>
<dbReference type="SUPFAM" id="SSF55781">
    <property type="entry name" value="GAF domain-like"/>
    <property type="match status" value="1"/>
</dbReference>
<dbReference type="RefSeq" id="WP_213139944.1">
    <property type="nucleotide sequence ID" value="NZ_JAGYPE020000004.1"/>
</dbReference>